<evidence type="ECO:0000313" key="3">
    <source>
        <dbReference type="EMBL" id="MBC2961381.1"/>
    </source>
</evidence>
<dbReference type="Pfam" id="PF11887">
    <property type="entry name" value="Mce4_CUP1"/>
    <property type="match status" value="1"/>
</dbReference>
<evidence type="ECO:0000313" key="4">
    <source>
        <dbReference type="Proteomes" id="UP000604001"/>
    </source>
</evidence>
<protein>
    <submittedName>
        <fullName evidence="3">MCE family protein</fullName>
    </submittedName>
</protein>
<dbReference type="RefSeq" id="WP_186346586.1">
    <property type="nucleotide sequence ID" value="NZ_BMMR01000001.1"/>
</dbReference>
<dbReference type="InterPro" id="IPR005693">
    <property type="entry name" value="Mce"/>
</dbReference>
<dbReference type="NCBIfam" id="TIGR00996">
    <property type="entry name" value="Mtu_fam_mce"/>
    <property type="match status" value="1"/>
</dbReference>
<reference evidence="3 4" key="1">
    <citation type="submission" date="2020-08" db="EMBL/GenBank/DDBJ databases">
        <title>novel species in genus Nocardioides.</title>
        <authorList>
            <person name="Zhang G."/>
        </authorList>
    </citation>
    <scope>NUCLEOTIDE SEQUENCE [LARGE SCALE GENOMIC DNA]</scope>
    <source>
        <strain evidence="3 4">SC8A-24</strain>
    </source>
</reference>
<dbReference type="PANTHER" id="PTHR33371:SF16">
    <property type="entry name" value="MCE-FAMILY PROTEIN MCE3F"/>
    <property type="match status" value="1"/>
</dbReference>
<evidence type="ECO:0000259" key="2">
    <source>
        <dbReference type="Pfam" id="PF11887"/>
    </source>
</evidence>
<dbReference type="Proteomes" id="UP000604001">
    <property type="component" value="Unassembled WGS sequence"/>
</dbReference>
<gene>
    <name evidence="3" type="ORF">H7344_13845</name>
</gene>
<dbReference type="InterPro" id="IPR052336">
    <property type="entry name" value="MlaD_Phospholipid_Transporter"/>
</dbReference>
<feature type="domain" description="Mammalian cell entry C-terminal" evidence="2">
    <location>
        <begin position="121"/>
        <end position="280"/>
    </location>
</feature>
<organism evidence="3 4">
    <name type="scientific">Nocardioides deserti</name>
    <dbReference type="NCBI Taxonomy" id="1588644"/>
    <lineage>
        <taxon>Bacteria</taxon>
        <taxon>Bacillati</taxon>
        <taxon>Actinomycetota</taxon>
        <taxon>Actinomycetes</taxon>
        <taxon>Propionibacteriales</taxon>
        <taxon>Nocardioidaceae</taxon>
        <taxon>Nocardioides</taxon>
    </lineage>
</organism>
<proteinExistence type="predicted"/>
<accession>A0ABR6UAB2</accession>
<dbReference type="InterPro" id="IPR024516">
    <property type="entry name" value="Mce_C"/>
</dbReference>
<dbReference type="PANTHER" id="PTHR33371">
    <property type="entry name" value="INTERMEMBRANE PHOSPHOLIPID TRANSPORT SYSTEM BINDING PROTEIN MLAD-RELATED"/>
    <property type="match status" value="1"/>
</dbReference>
<dbReference type="EMBL" id="JACMYC010000007">
    <property type="protein sequence ID" value="MBC2961381.1"/>
    <property type="molecule type" value="Genomic_DNA"/>
</dbReference>
<sequence>MITRRTKIQLLVFVVITLVGVSFVGARYARLDRLVVDDAYTVVAHFEESGGIFAGGEVTYRGVGVGRVDKLVLTGSGVDVHLEIDNEHDDIPADTVALVGNRSAVGEQYVELQPKVDDGPALEDGSEIDREDTRTPIRTEKLLADISDTASSVDQEALRTTINELGTAFDGTGEDLQKIIDTGNSFIAEADANFDLTTALIRDSNTVLNTQLDTQSALRTFASQLSLFSGSLAGADKDLRRLIDVGSGTATQLRTFLEQNQVELGDLLNNLVTTGEITVRHLDGIKQLLVIYPYVVEGGFTVVSKTPETGLYDAHFGVVITDKKVCKGGYETSTKRTPQDRDDIPMNEEARCTEPAALSNARGAQNLRKSAAASYRAPVVASYDQETGEVTWGDRAASAPRTASTVAPSTLGKDSWKWLYLAPLMAPGE</sequence>
<dbReference type="Pfam" id="PF02470">
    <property type="entry name" value="MlaD"/>
    <property type="match status" value="1"/>
</dbReference>
<keyword evidence="4" id="KW-1185">Reference proteome</keyword>
<comment type="caution">
    <text evidence="3">The sequence shown here is derived from an EMBL/GenBank/DDBJ whole genome shotgun (WGS) entry which is preliminary data.</text>
</comment>
<dbReference type="InterPro" id="IPR003399">
    <property type="entry name" value="Mce/MlaD"/>
</dbReference>
<name>A0ABR6UAB2_9ACTN</name>
<feature type="domain" description="Mce/MlaD" evidence="1">
    <location>
        <begin position="39"/>
        <end position="114"/>
    </location>
</feature>
<evidence type="ECO:0000259" key="1">
    <source>
        <dbReference type="Pfam" id="PF02470"/>
    </source>
</evidence>